<dbReference type="EMBL" id="FNSL01000001">
    <property type="protein sequence ID" value="SEB35957.1"/>
    <property type="molecule type" value="Genomic_DNA"/>
</dbReference>
<dbReference type="Proteomes" id="UP000199064">
    <property type="component" value="Unassembled WGS sequence"/>
</dbReference>
<keyword evidence="2" id="KW-1185">Reference proteome</keyword>
<protein>
    <submittedName>
        <fullName evidence="1">Uncharacterized protein</fullName>
    </submittedName>
</protein>
<organism evidence="1 2">
    <name type="scientific">Nitratireductor aquibiodomus</name>
    <dbReference type="NCBI Taxonomy" id="204799"/>
    <lineage>
        <taxon>Bacteria</taxon>
        <taxon>Pseudomonadati</taxon>
        <taxon>Pseudomonadota</taxon>
        <taxon>Alphaproteobacteria</taxon>
        <taxon>Hyphomicrobiales</taxon>
        <taxon>Phyllobacteriaceae</taxon>
        <taxon>Nitratireductor</taxon>
    </lineage>
</organism>
<reference evidence="2" key="1">
    <citation type="submission" date="2016-10" db="EMBL/GenBank/DDBJ databases">
        <authorList>
            <person name="Varghese N."/>
            <person name="Submissions S."/>
        </authorList>
    </citation>
    <scope>NUCLEOTIDE SEQUENCE [LARGE SCALE GENOMIC DNA]</scope>
    <source>
        <strain evidence="2">ES.061</strain>
    </source>
</reference>
<sequence length="145" mass="15606">MLKPGSAAPIHGRLPGIWAWRAGFFAFSIVFATFTSAVTAGEADVVDVKIVAETGGTYRFDVTVEHADEGWEHYADQWDVLDDAGNVLGSRKLLHPHVNEQPFTRSLSGVSLPDGLTHVTIRARDSVHGFGGREVTLPIPGRGDG</sequence>
<gene>
    <name evidence="1" type="ORF">SAMN05216452_0340</name>
</gene>
<evidence type="ECO:0000313" key="2">
    <source>
        <dbReference type="Proteomes" id="UP000199064"/>
    </source>
</evidence>
<accession>A0A1H4IPI0</accession>
<proteinExistence type="predicted"/>
<dbReference type="AlphaFoldDB" id="A0A1H4IPI0"/>
<name>A0A1H4IPI0_9HYPH</name>
<evidence type="ECO:0000313" key="1">
    <source>
        <dbReference type="EMBL" id="SEB35957.1"/>
    </source>
</evidence>